<proteinExistence type="inferred from homology"/>
<dbReference type="EC" id="2.7.1.81" evidence="8"/>
<dbReference type="FunFam" id="3.30.200.20:FF:000549">
    <property type="entry name" value="hydroxylysine kinase"/>
    <property type="match status" value="1"/>
</dbReference>
<dbReference type="SUPFAM" id="SSF56112">
    <property type="entry name" value="Protein kinase-like (PK-like)"/>
    <property type="match status" value="1"/>
</dbReference>
<evidence type="ECO:0000256" key="1">
    <source>
        <dbReference type="ARBA" id="ARBA00004496"/>
    </source>
</evidence>
<comment type="catalytic activity">
    <reaction evidence="6">
        <text>(5R)-5-hydroxy-L-lysine + GTP = (5R)-5-phosphooxy-L-lysine + GDP + H(+)</text>
        <dbReference type="Rhea" id="RHEA:19049"/>
        <dbReference type="ChEBI" id="CHEBI:15378"/>
        <dbReference type="ChEBI" id="CHEBI:37565"/>
        <dbReference type="ChEBI" id="CHEBI:57882"/>
        <dbReference type="ChEBI" id="CHEBI:58189"/>
        <dbReference type="ChEBI" id="CHEBI:58357"/>
        <dbReference type="EC" id="2.7.1.81"/>
    </reaction>
</comment>
<evidence type="ECO:0000313" key="12">
    <source>
        <dbReference type="Proteomes" id="UP001046870"/>
    </source>
</evidence>
<keyword evidence="5" id="KW-0418">Kinase</keyword>
<dbReference type="PANTHER" id="PTHR21064">
    <property type="entry name" value="AMINOGLYCOSIDE PHOSPHOTRANSFERASE DOMAIN-CONTAINING PROTEIN-RELATED"/>
    <property type="match status" value="1"/>
</dbReference>
<sequence length="356" mass="40208">MSTKNSKPNLSQAQVQELVGRLYGMTLSQVRPLPSYADQNFYVVATGGGEYVLKIMNTEDSQNPTLIEMQSHTMTFLHQQGIPAQTALPTLTGQMMSLEDIDCGSGCQKYLVRLLTYLPGTTIAKVPYSPQIMYQTGKMAAMMDRVLQGMGHPNLWVLQRKNFIWNLSNVPLLEPYLHVMDGDPVQQVVKEVIETFKRQVLPNLGSFRKCINHGDFNDLNILVEPDDLEGYKISGILDFGDMSSGYYVFELAITIMYMMIESPDPIEVGGPVLAGWESVIPLNEAERNALYLLVLGRFCQSLVLARHFVTLQPENEEYLMITAKTGIHHLSRLWELGKEEVEMRWFQAARVYSDGK</sequence>
<comment type="caution">
    <text evidence="11">The sequence shown here is derived from an EMBL/GenBank/DDBJ whole genome shotgun (WGS) entry which is preliminary data.</text>
</comment>
<feature type="domain" description="Aminoglycoside phosphotransferase" evidence="10">
    <location>
        <begin position="30"/>
        <end position="270"/>
    </location>
</feature>
<dbReference type="EMBL" id="JAFDVH010000002">
    <property type="protein sequence ID" value="KAG7488122.1"/>
    <property type="molecule type" value="Genomic_DNA"/>
</dbReference>
<dbReference type="FunFam" id="3.90.1200.10:FF:000007">
    <property type="entry name" value="hydroxylysine kinase isoform X1"/>
    <property type="match status" value="1"/>
</dbReference>
<evidence type="ECO:0000256" key="5">
    <source>
        <dbReference type="ARBA" id="ARBA00022777"/>
    </source>
</evidence>
<comment type="function">
    <text evidence="7">Catalyzes the GTP-dependent phosphorylation of 5-hydroxy-L-lysine.</text>
</comment>
<dbReference type="InterPro" id="IPR002575">
    <property type="entry name" value="Aminoglycoside_PTrfase"/>
</dbReference>
<comment type="subcellular location">
    <subcellularLocation>
        <location evidence="1">Cytoplasm</location>
    </subcellularLocation>
</comment>
<dbReference type="GO" id="GO:0005737">
    <property type="term" value="C:cytoplasm"/>
    <property type="evidence" value="ECO:0007669"/>
    <property type="project" value="UniProtKB-SubCell"/>
</dbReference>
<evidence type="ECO:0000256" key="8">
    <source>
        <dbReference type="ARBA" id="ARBA00038873"/>
    </source>
</evidence>
<evidence type="ECO:0000313" key="11">
    <source>
        <dbReference type="EMBL" id="KAG7488122.1"/>
    </source>
</evidence>
<accession>A0A9D3TC36</accession>
<dbReference type="Pfam" id="PF01636">
    <property type="entry name" value="APH"/>
    <property type="match status" value="1"/>
</dbReference>
<dbReference type="GO" id="GO:0047992">
    <property type="term" value="F:hydroxylysine kinase activity"/>
    <property type="evidence" value="ECO:0007669"/>
    <property type="project" value="UniProtKB-EC"/>
</dbReference>
<keyword evidence="3" id="KW-0963">Cytoplasm</keyword>
<evidence type="ECO:0000256" key="6">
    <source>
        <dbReference type="ARBA" id="ARBA00036820"/>
    </source>
</evidence>
<comment type="similarity">
    <text evidence="2">Belongs to the aminoglycoside phosphotransferase family.</text>
</comment>
<dbReference type="Proteomes" id="UP001046870">
    <property type="component" value="Chromosome 2"/>
</dbReference>
<reference evidence="11" key="1">
    <citation type="submission" date="2021-01" db="EMBL/GenBank/DDBJ databases">
        <authorList>
            <person name="Zahm M."/>
            <person name="Roques C."/>
            <person name="Cabau C."/>
            <person name="Klopp C."/>
            <person name="Donnadieu C."/>
            <person name="Jouanno E."/>
            <person name="Lampietro C."/>
            <person name="Louis A."/>
            <person name="Herpin A."/>
            <person name="Echchiki A."/>
            <person name="Berthelot C."/>
            <person name="Parey E."/>
            <person name="Roest-Crollius H."/>
            <person name="Braasch I."/>
            <person name="Postlethwait J."/>
            <person name="Bobe J."/>
            <person name="Montfort J."/>
            <person name="Bouchez O."/>
            <person name="Begum T."/>
            <person name="Mejri S."/>
            <person name="Adams A."/>
            <person name="Chen W.-J."/>
            <person name="Guiguen Y."/>
        </authorList>
    </citation>
    <scope>NUCLEOTIDE SEQUENCE</scope>
    <source>
        <strain evidence="11">YG-15Mar2019-1</strain>
        <tissue evidence="11">Brain</tissue>
    </source>
</reference>
<dbReference type="InterPro" id="IPR050249">
    <property type="entry name" value="Pseudomonas-type_ThrB"/>
</dbReference>
<evidence type="ECO:0000256" key="3">
    <source>
        <dbReference type="ARBA" id="ARBA00022490"/>
    </source>
</evidence>
<evidence type="ECO:0000256" key="9">
    <source>
        <dbReference type="ARBA" id="ARBA00040505"/>
    </source>
</evidence>
<dbReference type="Gene3D" id="3.90.1200.10">
    <property type="match status" value="1"/>
</dbReference>
<evidence type="ECO:0000256" key="7">
    <source>
        <dbReference type="ARBA" id="ARBA00037368"/>
    </source>
</evidence>
<protein>
    <recommendedName>
        <fullName evidence="9">Hydroxylysine kinase</fullName>
        <ecNumber evidence="8">2.7.1.81</ecNumber>
    </recommendedName>
</protein>
<dbReference type="InterPro" id="IPR011009">
    <property type="entry name" value="Kinase-like_dom_sf"/>
</dbReference>
<evidence type="ECO:0000256" key="2">
    <source>
        <dbReference type="ARBA" id="ARBA00006219"/>
    </source>
</evidence>
<gene>
    <name evidence="11" type="ORF">MATL_G00031180</name>
</gene>
<dbReference type="PANTHER" id="PTHR21064:SF1">
    <property type="entry name" value="HYDROXYLYSINE KINASE"/>
    <property type="match status" value="1"/>
</dbReference>
<dbReference type="Gene3D" id="3.30.200.20">
    <property type="entry name" value="Phosphorylase Kinase, domain 1"/>
    <property type="match status" value="1"/>
</dbReference>
<dbReference type="AlphaFoldDB" id="A0A9D3TC36"/>
<organism evidence="11 12">
    <name type="scientific">Megalops atlanticus</name>
    <name type="common">Tarpon</name>
    <name type="synonym">Clupea gigantea</name>
    <dbReference type="NCBI Taxonomy" id="7932"/>
    <lineage>
        <taxon>Eukaryota</taxon>
        <taxon>Metazoa</taxon>
        <taxon>Chordata</taxon>
        <taxon>Craniata</taxon>
        <taxon>Vertebrata</taxon>
        <taxon>Euteleostomi</taxon>
        <taxon>Actinopterygii</taxon>
        <taxon>Neopterygii</taxon>
        <taxon>Teleostei</taxon>
        <taxon>Elopiformes</taxon>
        <taxon>Megalopidae</taxon>
        <taxon>Megalops</taxon>
    </lineage>
</organism>
<keyword evidence="4" id="KW-0808">Transferase</keyword>
<dbReference type="OrthoDB" id="9973935at2759"/>
<evidence type="ECO:0000256" key="4">
    <source>
        <dbReference type="ARBA" id="ARBA00022679"/>
    </source>
</evidence>
<name>A0A9D3TC36_MEGAT</name>
<evidence type="ECO:0000259" key="10">
    <source>
        <dbReference type="Pfam" id="PF01636"/>
    </source>
</evidence>
<keyword evidence="12" id="KW-1185">Reference proteome</keyword>